<protein>
    <recommendedName>
        <fullName evidence="3">Guanylate cyclase domain-containing protein</fullName>
    </recommendedName>
</protein>
<feature type="transmembrane region" description="Helical" evidence="2">
    <location>
        <begin position="332"/>
        <end position="354"/>
    </location>
</feature>
<feature type="domain" description="Guanylate cyclase" evidence="3">
    <location>
        <begin position="1042"/>
        <end position="1174"/>
    </location>
</feature>
<dbReference type="Proteomes" id="UP001165065">
    <property type="component" value="Unassembled WGS sequence"/>
</dbReference>
<dbReference type="GO" id="GO:0019934">
    <property type="term" value="P:cGMP-mediated signaling"/>
    <property type="evidence" value="ECO:0007669"/>
    <property type="project" value="TreeGrafter"/>
</dbReference>
<feature type="transmembrane region" description="Helical" evidence="2">
    <location>
        <begin position="170"/>
        <end position="192"/>
    </location>
</feature>
<sequence>MDVKKSSVSDDRDDPSKSGGLSPPLFGRKSPVSSPKDNIRRSPTAPTSSRIASKSPGWGRRSSLKEGLQMMMSRAPSSLLGLKDLHHASARRVLALTLDDTSSFFDLSKYKISKYTKRFQVARVERMYRRSQLERTLRVSTLGFLLYALSTATIALVDVIVGFHPDDSAALTWTLVFRASIFSLCAVFSLYLRTVGRRQIKEDDKQALQKTVYAKAPLIWMICNILTVAMYTMASHDAKHSGFFSITDAKTNSNYKCIVEKDEGCTPAYFFFAGRWSRMNSILLFTLMISSSGMNTLHVILLSFGHIVFCLFGVLALVGHRDGGGWSLMGDLFVPEAGFLVATFAICIIGLLWIERTNRQHYLAELQKKYDTKRKDELINAMLPPYLVTKMKQNKKDIANMHRSVSILFCAICDFKQLCEHLTEMELVKLVHLVYSSFDDLVTTQHVYKVEAIDNTYVAAANCPSKDPDHIIHMASIALKIQSMIEVSDFLVSENKRVKIRVQIGLHTGDVVGAVVGTKTWSYHLFGDAVNTTSRMCSTAPESEIQMSTPFKKAFEPLLEVFASRTMHEVEFVDRGTIHVKGKGEMRTFLLQSRRMRTQRIAPQRTSMTQKRNEKDDERALEALDEYDSTFRATALTYIRMSRASLIFYASSTTTDDGRRDADSSDLNISRAPSNLVTAPSFNNHQSTKDMKSLETVFRINKKAQNDIQSGSKIQPILDGLRSPERSDRRDSGRDSGIDSSSRFSLARISTSTVLKAVGMKLKVGKFTENFNIDEEGNPSGNIMTEHLDTARYAGAITSRHLTPQKIAYQLEESFRIEFNASNVAFAQSLGIVMAVGVTMLCTTAALMMEKDWKILTILCLATLTCVLFSTSARYFEGFFKLRVQTILVSTAIFLQLLFEFFLVIARTLGYGFNAIELHMVLIMMVSHAFRVRAVFMYVFNACTILLYITASVVPHYAGLDVDPPDSSTVGGILFVTLCSFSGCVCAYSRELAFRQDFLVRKALLLDNISSRGMLRNMFPKKEHSDKLLAKKIPLEVLENVTLLYSDIKGFTSMVASMEPYLLCTYLDALYSKFDAKLDKYGIYKLDTIGDAFVAIIGVTDEKEGQFQESGSVRMTKFAFDMIADIEDFCEVNNLDIAMRIGIHKGTVVGSVVGKLKPRYLTWGKDCLIGTKLESTGKPNRVHISQAVKEELSLSEEAAKWKIIPNFIAMSTTFNSPKMKDGEKKIPTEALGTSDKPEAGMGNKRDSDSHTFDYASLKNPLKTVSTFFVSNPRRSTTKDESSS</sequence>
<keyword evidence="2" id="KW-1133">Transmembrane helix</keyword>
<dbReference type="PANTHER" id="PTHR45655">
    <property type="entry name" value="GUANYLATE CYCLASE SOLUBLE SUBUNIT BETA-2"/>
    <property type="match status" value="1"/>
</dbReference>
<feature type="compositionally biased region" description="Basic and acidic residues" evidence="1">
    <location>
        <begin position="1"/>
        <end position="16"/>
    </location>
</feature>
<gene>
    <name evidence="4" type="ORF">TrCOL_g9530</name>
</gene>
<feature type="compositionally biased region" description="Basic and acidic residues" evidence="1">
    <location>
        <begin position="1235"/>
        <end position="1251"/>
    </location>
</feature>
<dbReference type="PROSITE" id="PS50125">
    <property type="entry name" value="GUANYLATE_CYCLASE_2"/>
    <property type="match status" value="2"/>
</dbReference>
<evidence type="ECO:0000259" key="3">
    <source>
        <dbReference type="PROSITE" id="PS50125"/>
    </source>
</evidence>
<dbReference type="Pfam" id="PF00211">
    <property type="entry name" value="Guanylate_cyc"/>
    <property type="match status" value="2"/>
</dbReference>
<evidence type="ECO:0000313" key="5">
    <source>
        <dbReference type="Proteomes" id="UP001165065"/>
    </source>
</evidence>
<dbReference type="CDD" id="cd07302">
    <property type="entry name" value="CHD"/>
    <property type="match status" value="2"/>
</dbReference>
<keyword evidence="2" id="KW-0472">Membrane</keyword>
<feature type="region of interest" description="Disordered" evidence="1">
    <location>
        <begin position="654"/>
        <end position="688"/>
    </location>
</feature>
<dbReference type="Gene3D" id="3.30.70.1230">
    <property type="entry name" value="Nucleotide cyclase"/>
    <property type="match status" value="2"/>
</dbReference>
<comment type="caution">
    <text evidence="4">The sequence shown here is derived from an EMBL/GenBank/DDBJ whole genome shotgun (WGS) entry which is preliminary data.</text>
</comment>
<dbReference type="GO" id="GO:0070482">
    <property type="term" value="P:response to oxygen levels"/>
    <property type="evidence" value="ECO:0007669"/>
    <property type="project" value="TreeGrafter"/>
</dbReference>
<dbReference type="GO" id="GO:0008074">
    <property type="term" value="C:guanylate cyclase complex, soluble"/>
    <property type="evidence" value="ECO:0007669"/>
    <property type="project" value="TreeGrafter"/>
</dbReference>
<dbReference type="PANTHER" id="PTHR45655:SF13">
    <property type="entry name" value="SOLUBLE GUANYLATE CYCLASE GCY-32-RELATED"/>
    <property type="match status" value="1"/>
</dbReference>
<feature type="transmembrane region" description="Helical" evidence="2">
    <location>
        <begin position="212"/>
        <end position="234"/>
    </location>
</feature>
<feature type="domain" description="Guanylate cyclase" evidence="3">
    <location>
        <begin position="406"/>
        <end position="537"/>
    </location>
</feature>
<dbReference type="InterPro" id="IPR001054">
    <property type="entry name" value="A/G_cyclase"/>
</dbReference>
<name>A0A9W7L6R6_9STRA</name>
<feature type="compositionally biased region" description="Basic and acidic residues" evidence="1">
    <location>
        <begin position="1218"/>
        <end position="1227"/>
    </location>
</feature>
<keyword evidence="2" id="KW-0812">Transmembrane</keyword>
<feature type="region of interest" description="Disordered" evidence="1">
    <location>
        <begin position="1"/>
        <end position="63"/>
    </location>
</feature>
<evidence type="ECO:0000256" key="1">
    <source>
        <dbReference type="SAM" id="MobiDB-lite"/>
    </source>
</evidence>
<dbReference type="GO" id="GO:0004383">
    <property type="term" value="F:guanylate cyclase activity"/>
    <property type="evidence" value="ECO:0007669"/>
    <property type="project" value="TreeGrafter"/>
</dbReference>
<dbReference type="OrthoDB" id="432756at2759"/>
<feature type="transmembrane region" description="Helical" evidence="2">
    <location>
        <begin position="937"/>
        <end position="958"/>
    </location>
</feature>
<dbReference type="InterPro" id="IPR029787">
    <property type="entry name" value="Nucleotide_cyclase"/>
</dbReference>
<accession>A0A9W7L6R6</accession>
<feature type="compositionally biased region" description="Basic and acidic residues" evidence="1">
    <location>
        <begin position="722"/>
        <end position="737"/>
    </location>
</feature>
<keyword evidence="5" id="KW-1185">Reference proteome</keyword>
<feature type="transmembrane region" description="Helical" evidence="2">
    <location>
        <begin position="139"/>
        <end position="164"/>
    </location>
</feature>
<dbReference type="EMBL" id="BRYA01000065">
    <property type="protein sequence ID" value="GMI36354.1"/>
    <property type="molecule type" value="Genomic_DNA"/>
</dbReference>
<dbReference type="SUPFAM" id="SSF55073">
    <property type="entry name" value="Nucleotide cyclase"/>
    <property type="match status" value="2"/>
</dbReference>
<feature type="compositionally biased region" description="Polar residues" evidence="1">
    <location>
        <begin position="665"/>
        <end position="686"/>
    </location>
</feature>
<dbReference type="SMART" id="SM00044">
    <property type="entry name" value="CYCc"/>
    <property type="match status" value="2"/>
</dbReference>
<reference evidence="5" key="1">
    <citation type="journal article" date="2023" name="Commun. Biol.">
        <title>Genome analysis of Parmales, the sister group of diatoms, reveals the evolutionary specialization of diatoms from phago-mixotrophs to photoautotrophs.</title>
        <authorList>
            <person name="Ban H."/>
            <person name="Sato S."/>
            <person name="Yoshikawa S."/>
            <person name="Yamada K."/>
            <person name="Nakamura Y."/>
            <person name="Ichinomiya M."/>
            <person name="Sato N."/>
            <person name="Blanc-Mathieu R."/>
            <person name="Endo H."/>
            <person name="Kuwata A."/>
            <person name="Ogata H."/>
        </authorList>
    </citation>
    <scope>NUCLEOTIDE SEQUENCE [LARGE SCALE GENOMIC DNA]</scope>
</reference>
<proteinExistence type="predicted"/>
<feature type="transmembrane region" description="Helical" evidence="2">
    <location>
        <begin position="887"/>
        <end position="905"/>
    </location>
</feature>
<evidence type="ECO:0000256" key="2">
    <source>
        <dbReference type="SAM" id="Phobius"/>
    </source>
</evidence>
<feature type="transmembrane region" description="Helical" evidence="2">
    <location>
        <begin position="970"/>
        <end position="988"/>
    </location>
</feature>
<feature type="region of interest" description="Disordered" evidence="1">
    <location>
        <begin position="709"/>
        <end position="740"/>
    </location>
</feature>
<organism evidence="4 5">
    <name type="scientific">Triparma columacea</name>
    <dbReference type="NCBI Taxonomy" id="722753"/>
    <lineage>
        <taxon>Eukaryota</taxon>
        <taxon>Sar</taxon>
        <taxon>Stramenopiles</taxon>
        <taxon>Ochrophyta</taxon>
        <taxon>Bolidophyceae</taxon>
        <taxon>Parmales</taxon>
        <taxon>Triparmaceae</taxon>
        <taxon>Triparma</taxon>
    </lineage>
</organism>
<feature type="transmembrane region" description="Helical" evidence="2">
    <location>
        <begin position="824"/>
        <end position="849"/>
    </location>
</feature>
<feature type="transmembrane region" description="Helical" evidence="2">
    <location>
        <begin position="855"/>
        <end position="875"/>
    </location>
</feature>
<feature type="transmembrane region" description="Helical" evidence="2">
    <location>
        <begin position="299"/>
        <end position="320"/>
    </location>
</feature>
<evidence type="ECO:0000313" key="4">
    <source>
        <dbReference type="EMBL" id="GMI36354.1"/>
    </source>
</evidence>
<feature type="region of interest" description="Disordered" evidence="1">
    <location>
        <begin position="1218"/>
        <end position="1252"/>
    </location>
</feature>